<dbReference type="Gene3D" id="1.10.472.10">
    <property type="entry name" value="Cyclin-like"/>
    <property type="match status" value="2"/>
</dbReference>
<keyword evidence="1" id="KW-0132">Cell division</keyword>
<dbReference type="InterPro" id="IPR043198">
    <property type="entry name" value="Cyclin/Ssn8"/>
</dbReference>
<dbReference type="Proteomes" id="UP000236630">
    <property type="component" value="Unassembled WGS sequence"/>
</dbReference>
<evidence type="ECO:0000256" key="6">
    <source>
        <dbReference type="SAM" id="MobiDB-lite"/>
    </source>
</evidence>
<keyword evidence="9" id="KW-1185">Reference proteome</keyword>
<keyword evidence="3" id="KW-0131">Cell cycle</keyword>
<feature type="region of interest" description="Disordered" evidence="6">
    <location>
        <begin position="49"/>
        <end position="73"/>
    </location>
</feature>
<dbReference type="FunFam" id="1.10.472.10:FF:000029">
    <property type="entry name" value="Cyclin h"/>
    <property type="match status" value="1"/>
</dbReference>
<keyword evidence="2 5" id="KW-0195">Cyclin</keyword>
<dbReference type="EMBL" id="BDQV01000161">
    <property type="protein sequence ID" value="GAY57413.1"/>
    <property type="molecule type" value="Genomic_DNA"/>
</dbReference>
<evidence type="ECO:0000256" key="1">
    <source>
        <dbReference type="ARBA" id="ARBA00022618"/>
    </source>
</evidence>
<name>A0A2H5PYJ5_CITUN</name>
<dbReference type="SMART" id="SM00385">
    <property type="entry name" value="CYCLIN"/>
    <property type="match status" value="1"/>
</dbReference>
<evidence type="ECO:0000256" key="4">
    <source>
        <dbReference type="ARBA" id="ARBA00070296"/>
    </source>
</evidence>
<gene>
    <name evidence="8" type="ORF">CUMW_179220</name>
</gene>
<comment type="similarity">
    <text evidence="5">Belongs to the cyclin family.</text>
</comment>
<feature type="domain" description="Cyclin-like" evidence="7">
    <location>
        <begin position="87"/>
        <end position="168"/>
    </location>
</feature>
<evidence type="ECO:0000259" key="7">
    <source>
        <dbReference type="SMART" id="SM00385"/>
    </source>
</evidence>
<reference evidence="8 9" key="1">
    <citation type="journal article" date="2017" name="Front. Genet.">
        <title>Draft sequencing of the heterozygous diploid genome of Satsuma (Citrus unshiu Marc.) using a hybrid assembly approach.</title>
        <authorList>
            <person name="Shimizu T."/>
            <person name="Tanizawa Y."/>
            <person name="Mochizuki T."/>
            <person name="Nagasaki H."/>
            <person name="Yoshioka T."/>
            <person name="Toyoda A."/>
            <person name="Fujiyama A."/>
            <person name="Kaminuma E."/>
            <person name="Nakamura Y."/>
        </authorList>
    </citation>
    <scope>NUCLEOTIDE SEQUENCE [LARGE SCALE GENOMIC DNA]</scope>
    <source>
        <strain evidence="9">cv. Miyagawa wase</strain>
    </source>
</reference>
<evidence type="ECO:0000313" key="9">
    <source>
        <dbReference type="Proteomes" id="UP000236630"/>
    </source>
</evidence>
<accession>A0A2H5PYJ5</accession>
<dbReference type="GO" id="GO:0051301">
    <property type="term" value="P:cell division"/>
    <property type="evidence" value="ECO:0007669"/>
    <property type="project" value="UniProtKB-KW"/>
</dbReference>
<dbReference type="InterPro" id="IPR013763">
    <property type="entry name" value="Cyclin-like_dom"/>
</dbReference>
<dbReference type="GO" id="GO:0005634">
    <property type="term" value="C:nucleus"/>
    <property type="evidence" value="ECO:0007669"/>
    <property type="project" value="UniProtKB-ARBA"/>
</dbReference>
<dbReference type="Pfam" id="PF00134">
    <property type="entry name" value="Cyclin_N"/>
    <property type="match status" value="1"/>
</dbReference>
<proteinExistence type="inferred from homology"/>
<evidence type="ECO:0000256" key="3">
    <source>
        <dbReference type="ARBA" id="ARBA00023306"/>
    </source>
</evidence>
<sequence length="352" mass="40775">MADFQTSTHRAKWIFTPQELIEKYKGSNRRAIQTLEKYGTTQMEVDVDGSFSYPEPQNNAKDNSEKHSRPKPLNIEEEQSMRVFYENKLREVCSAFYFPNKIQATALLYFKRFYLQWSVMEHHPKNIMLTCVYAACKIEENHVSAEELGKGISQDHQMILNYEMIALEFDLIVYPPYRPLEGFINDMEDFCQVKNGELQMLKDLHETAKLEVDKIMLTDAPLLFPPGQVLSVIQLALAALRNSNKVQRVVDYESYLSSILSRQNSGHIISDLTENLDTIDSWVMKYKFPSEKDMKHINRKLKSCWGHGSHDVITAVNLMLNLAHHAGDLTVVKELNVFLLWIDSPALDFFNR</sequence>
<dbReference type="AlphaFoldDB" id="A0A2H5PYJ5"/>
<dbReference type="Pfam" id="PF16899">
    <property type="entry name" value="Cyclin_C_2"/>
    <property type="match status" value="1"/>
</dbReference>
<evidence type="ECO:0000313" key="8">
    <source>
        <dbReference type="EMBL" id="GAY57413.1"/>
    </source>
</evidence>
<protein>
    <recommendedName>
        <fullName evidence="4">Cyclin-H1-1</fullName>
    </recommendedName>
</protein>
<dbReference type="InterPro" id="IPR031658">
    <property type="entry name" value="Cyclin_C_2"/>
</dbReference>
<dbReference type="GO" id="GO:0006357">
    <property type="term" value="P:regulation of transcription by RNA polymerase II"/>
    <property type="evidence" value="ECO:0007669"/>
    <property type="project" value="InterPro"/>
</dbReference>
<dbReference type="STRING" id="55188.A0A2H5PYJ5"/>
<dbReference type="SUPFAM" id="SSF47954">
    <property type="entry name" value="Cyclin-like"/>
    <property type="match status" value="2"/>
</dbReference>
<dbReference type="InterPro" id="IPR006671">
    <property type="entry name" value="Cyclin_N"/>
</dbReference>
<evidence type="ECO:0000256" key="2">
    <source>
        <dbReference type="ARBA" id="ARBA00023127"/>
    </source>
</evidence>
<dbReference type="CDD" id="cd20586">
    <property type="entry name" value="CYCLIN_AcCycH_rpt2"/>
    <property type="match status" value="1"/>
</dbReference>
<dbReference type="FunFam" id="1.10.472.10:FF:000063">
    <property type="entry name" value="cyclin-H1-1"/>
    <property type="match status" value="1"/>
</dbReference>
<dbReference type="InterPro" id="IPR036915">
    <property type="entry name" value="Cyclin-like_sf"/>
</dbReference>
<dbReference type="CDD" id="cd20585">
    <property type="entry name" value="CYCLIN_AcCycH_rpt1"/>
    <property type="match status" value="1"/>
</dbReference>
<organism evidence="8 9">
    <name type="scientific">Citrus unshiu</name>
    <name type="common">Satsuma mandarin</name>
    <name type="synonym">Citrus nobilis var. unshiu</name>
    <dbReference type="NCBI Taxonomy" id="55188"/>
    <lineage>
        <taxon>Eukaryota</taxon>
        <taxon>Viridiplantae</taxon>
        <taxon>Streptophyta</taxon>
        <taxon>Embryophyta</taxon>
        <taxon>Tracheophyta</taxon>
        <taxon>Spermatophyta</taxon>
        <taxon>Magnoliopsida</taxon>
        <taxon>eudicotyledons</taxon>
        <taxon>Gunneridae</taxon>
        <taxon>Pentapetalae</taxon>
        <taxon>rosids</taxon>
        <taxon>malvids</taxon>
        <taxon>Sapindales</taxon>
        <taxon>Rutaceae</taxon>
        <taxon>Aurantioideae</taxon>
        <taxon>Citrus</taxon>
    </lineage>
</organism>
<dbReference type="GO" id="GO:0016538">
    <property type="term" value="F:cyclin-dependent protein serine/threonine kinase regulator activity"/>
    <property type="evidence" value="ECO:0007669"/>
    <property type="project" value="InterPro"/>
</dbReference>
<dbReference type="PANTHER" id="PTHR10026">
    <property type="entry name" value="CYCLIN"/>
    <property type="match status" value="1"/>
</dbReference>
<evidence type="ECO:0000256" key="5">
    <source>
        <dbReference type="RuleBase" id="RU000383"/>
    </source>
</evidence>
<comment type="caution">
    <text evidence="8">The sequence shown here is derived from an EMBL/GenBank/DDBJ whole genome shotgun (WGS) entry which is preliminary data.</text>
</comment>